<sequence length="152" mass="17379">MDIPRTEGFWHKVWPEREKREREAKQAPSKITVSTVVKHRFFLEDFTHSLARVVTPEISIGTALVSLALCYKTMESTDRKMEEKEASLIETKFSFPYQASSRKTCTYPTKTFFLPWILNVPTVEIAAIGAGAAYGRFRTILFAIGAHNNNNY</sequence>
<protein>
    <submittedName>
        <fullName evidence="2">Uncharacterized protein</fullName>
    </submittedName>
</protein>
<evidence type="ECO:0000313" key="1">
    <source>
        <dbReference type="Proteomes" id="UP000887565"/>
    </source>
</evidence>
<name>A0A915HVM7_ROMCU</name>
<reference evidence="2" key="1">
    <citation type="submission" date="2022-11" db="UniProtKB">
        <authorList>
            <consortium name="WormBaseParasite"/>
        </authorList>
    </citation>
    <scope>IDENTIFICATION</scope>
</reference>
<proteinExistence type="predicted"/>
<evidence type="ECO:0000313" key="2">
    <source>
        <dbReference type="WBParaSite" id="nRc.2.0.1.t05954-RA"/>
    </source>
</evidence>
<accession>A0A915HVM7</accession>
<dbReference type="AlphaFoldDB" id="A0A915HVM7"/>
<organism evidence="1 2">
    <name type="scientific">Romanomermis culicivorax</name>
    <name type="common">Nematode worm</name>
    <dbReference type="NCBI Taxonomy" id="13658"/>
    <lineage>
        <taxon>Eukaryota</taxon>
        <taxon>Metazoa</taxon>
        <taxon>Ecdysozoa</taxon>
        <taxon>Nematoda</taxon>
        <taxon>Enoplea</taxon>
        <taxon>Dorylaimia</taxon>
        <taxon>Mermithida</taxon>
        <taxon>Mermithoidea</taxon>
        <taxon>Mermithidae</taxon>
        <taxon>Romanomermis</taxon>
    </lineage>
</organism>
<dbReference type="Proteomes" id="UP000887565">
    <property type="component" value="Unplaced"/>
</dbReference>
<dbReference type="WBParaSite" id="nRc.2.0.1.t05954-RA">
    <property type="protein sequence ID" value="nRc.2.0.1.t05954-RA"/>
    <property type="gene ID" value="nRc.2.0.1.g05954"/>
</dbReference>
<keyword evidence="1" id="KW-1185">Reference proteome</keyword>